<dbReference type="GO" id="GO:0005758">
    <property type="term" value="C:mitochondrial intermembrane space"/>
    <property type="evidence" value="ECO:0007669"/>
    <property type="project" value="UniProtKB-SubCell"/>
</dbReference>
<dbReference type="InterPro" id="IPR027179">
    <property type="entry name" value="CMC4"/>
</dbReference>
<dbReference type="Pfam" id="PF08991">
    <property type="entry name" value="CMC4"/>
    <property type="match status" value="1"/>
</dbReference>
<comment type="caution">
    <text evidence="8">The sequence shown here is derived from an EMBL/GenBank/DDBJ whole genome shotgun (WGS) entry which is preliminary data.</text>
</comment>
<evidence type="ECO:0000256" key="3">
    <source>
        <dbReference type="ARBA" id="ARBA00019406"/>
    </source>
</evidence>
<keyword evidence="5" id="KW-0496">Mitochondrion</keyword>
<dbReference type="Proteomes" id="UP001378960">
    <property type="component" value="Unassembled WGS sequence"/>
</dbReference>
<evidence type="ECO:0000256" key="6">
    <source>
        <dbReference type="ARBA" id="ARBA00023157"/>
    </source>
</evidence>
<dbReference type="PANTHER" id="PTHR15590">
    <property type="entry name" value="CX9C MOTIF-CONTAINING PROTEIN 4"/>
    <property type="match status" value="1"/>
</dbReference>
<dbReference type="SUPFAM" id="SSF47072">
    <property type="entry name" value="Cysteine alpha-hairpin motif"/>
    <property type="match status" value="1"/>
</dbReference>
<protein>
    <recommendedName>
        <fullName evidence="3">Cx9C motif-containing protein 4, mitochondrial</fullName>
    </recommendedName>
</protein>
<keyword evidence="6 7" id="KW-1015">Disulfide bond</keyword>
<evidence type="ECO:0000256" key="1">
    <source>
        <dbReference type="ARBA" id="ARBA00004569"/>
    </source>
</evidence>
<feature type="disulfide bond" evidence="7">
    <location>
        <begin position="15"/>
        <end position="46"/>
    </location>
</feature>
<evidence type="ECO:0000313" key="8">
    <source>
        <dbReference type="EMBL" id="GMM46376.1"/>
    </source>
</evidence>
<evidence type="ECO:0000256" key="5">
    <source>
        <dbReference type="ARBA" id="ARBA00023128"/>
    </source>
</evidence>
<name>A0AAV5R6Y4_PICKL</name>
<dbReference type="FunFam" id="1.10.287.1130:FF:000008">
    <property type="entry name" value="Cx9C motif-containing protein 4, mitochondrial"/>
    <property type="match status" value="1"/>
</dbReference>
<comment type="subcellular location">
    <subcellularLocation>
        <location evidence="1">Mitochondrion intermembrane space</location>
    </subcellularLocation>
</comment>
<dbReference type="InterPro" id="IPR009069">
    <property type="entry name" value="Cys_alpha_HP_mot_SF"/>
</dbReference>
<proteinExistence type="inferred from homology"/>
<feature type="disulfide bond" evidence="7">
    <location>
        <begin position="25"/>
        <end position="36"/>
    </location>
</feature>
<evidence type="ECO:0000256" key="4">
    <source>
        <dbReference type="ARBA" id="ARBA00022737"/>
    </source>
</evidence>
<dbReference type="PANTHER" id="PTHR15590:SF0">
    <property type="entry name" value="CX9C MOTIF-CONTAINING PROTEIN 4"/>
    <property type="match status" value="1"/>
</dbReference>
<dbReference type="EMBL" id="BTGB01000003">
    <property type="protein sequence ID" value="GMM46376.1"/>
    <property type="molecule type" value="Genomic_DNA"/>
</dbReference>
<reference evidence="8 9" key="1">
    <citation type="journal article" date="2023" name="Elife">
        <title>Identification of key yeast species and microbe-microbe interactions impacting larval growth of Drosophila in the wild.</title>
        <authorList>
            <person name="Mure A."/>
            <person name="Sugiura Y."/>
            <person name="Maeda R."/>
            <person name="Honda K."/>
            <person name="Sakurai N."/>
            <person name="Takahashi Y."/>
            <person name="Watada M."/>
            <person name="Katoh T."/>
            <person name="Gotoh A."/>
            <person name="Gotoh Y."/>
            <person name="Taniguchi I."/>
            <person name="Nakamura K."/>
            <person name="Hayashi T."/>
            <person name="Katayama T."/>
            <person name="Uemura T."/>
            <person name="Hattori Y."/>
        </authorList>
    </citation>
    <scope>NUCLEOTIDE SEQUENCE [LARGE SCALE GENOMIC DNA]</scope>
    <source>
        <strain evidence="8 9">PK-24</strain>
    </source>
</reference>
<evidence type="ECO:0000256" key="2">
    <source>
        <dbReference type="ARBA" id="ARBA00009858"/>
    </source>
</evidence>
<evidence type="ECO:0000313" key="9">
    <source>
        <dbReference type="Proteomes" id="UP001378960"/>
    </source>
</evidence>
<dbReference type="PROSITE" id="PS51808">
    <property type="entry name" value="CHCH"/>
    <property type="match status" value="1"/>
</dbReference>
<accession>A0AAV5R6Y4</accession>
<comment type="similarity">
    <text evidence="2">Belongs to the CMC4 family.</text>
</comment>
<keyword evidence="4" id="KW-0677">Repeat</keyword>
<sequence>MNNKDSGSDNCGDPCKSQACAIQNCLKRNNYNESKCTALIDQLYSCCQNFYQTNGNDARSPCCPIPTLLQFKIKQREIEKIDANLLN</sequence>
<keyword evidence="9" id="KW-1185">Reference proteome</keyword>
<dbReference type="Gene3D" id="1.10.287.1130">
    <property type="entry name" value="CytochromE C oxidase copper chaperone"/>
    <property type="match status" value="1"/>
</dbReference>
<gene>
    <name evidence="8" type="ORF">DAPK24_029510</name>
</gene>
<feature type="disulfide bond" evidence="7">
    <location>
        <begin position="47"/>
        <end position="63"/>
    </location>
</feature>
<dbReference type="AlphaFoldDB" id="A0AAV5R6Y4"/>
<evidence type="ECO:0000256" key="7">
    <source>
        <dbReference type="PIRSR" id="PIRSR627179-50"/>
    </source>
</evidence>
<organism evidence="8 9">
    <name type="scientific">Pichia kluyveri</name>
    <name type="common">Yeast</name>
    <dbReference type="NCBI Taxonomy" id="36015"/>
    <lineage>
        <taxon>Eukaryota</taxon>
        <taxon>Fungi</taxon>
        <taxon>Dikarya</taxon>
        <taxon>Ascomycota</taxon>
        <taxon>Saccharomycotina</taxon>
        <taxon>Pichiomycetes</taxon>
        <taxon>Pichiales</taxon>
        <taxon>Pichiaceae</taxon>
        <taxon>Pichia</taxon>
    </lineage>
</organism>